<name>A0A7Y9PFB0_9BACT</name>
<evidence type="ECO:0000259" key="2">
    <source>
        <dbReference type="Pfam" id="PF07786"/>
    </source>
</evidence>
<organism evidence="3 4">
    <name type="scientific">Granulicella arctica</name>
    <dbReference type="NCBI Taxonomy" id="940613"/>
    <lineage>
        <taxon>Bacteria</taxon>
        <taxon>Pseudomonadati</taxon>
        <taxon>Acidobacteriota</taxon>
        <taxon>Terriglobia</taxon>
        <taxon>Terriglobales</taxon>
        <taxon>Acidobacteriaceae</taxon>
        <taxon>Granulicella</taxon>
    </lineage>
</organism>
<keyword evidence="1" id="KW-0812">Transmembrane</keyword>
<dbReference type="EMBL" id="JACCCW010000001">
    <property type="protein sequence ID" value="NYF78878.1"/>
    <property type="molecule type" value="Genomic_DNA"/>
</dbReference>
<evidence type="ECO:0000313" key="4">
    <source>
        <dbReference type="Proteomes" id="UP000589520"/>
    </source>
</evidence>
<feature type="transmembrane region" description="Helical" evidence="1">
    <location>
        <begin position="95"/>
        <end position="112"/>
    </location>
</feature>
<evidence type="ECO:0000313" key="3">
    <source>
        <dbReference type="EMBL" id="NYF78878.1"/>
    </source>
</evidence>
<dbReference type="Proteomes" id="UP000589520">
    <property type="component" value="Unassembled WGS sequence"/>
</dbReference>
<keyword evidence="3" id="KW-0012">Acyltransferase</keyword>
<feature type="transmembrane region" description="Helical" evidence="1">
    <location>
        <begin position="57"/>
        <end position="74"/>
    </location>
</feature>
<comment type="caution">
    <text evidence="3">The sequence shown here is derived from an EMBL/GenBank/DDBJ whole genome shotgun (WGS) entry which is preliminary data.</text>
</comment>
<feature type="domain" description="Heparan-alpha-glucosaminide N-acetyltransferase catalytic" evidence="2">
    <location>
        <begin position="13"/>
        <end position="153"/>
    </location>
</feature>
<feature type="transmembrane region" description="Helical" evidence="1">
    <location>
        <begin position="145"/>
        <end position="162"/>
    </location>
</feature>
<gene>
    <name evidence="3" type="ORF">HDF17_001165</name>
</gene>
<proteinExistence type="predicted"/>
<feature type="transmembrane region" description="Helical" evidence="1">
    <location>
        <begin position="270"/>
        <end position="289"/>
    </location>
</feature>
<keyword evidence="1" id="KW-1133">Transmembrane helix</keyword>
<feature type="transmembrane region" description="Helical" evidence="1">
    <location>
        <begin position="207"/>
        <end position="229"/>
    </location>
</feature>
<dbReference type="InterPro" id="IPR012429">
    <property type="entry name" value="HGSNAT_cat"/>
</dbReference>
<feature type="transmembrane region" description="Helical" evidence="1">
    <location>
        <begin position="353"/>
        <end position="375"/>
    </location>
</feature>
<feature type="transmembrane region" description="Helical" evidence="1">
    <location>
        <begin position="241"/>
        <end position="258"/>
    </location>
</feature>
<evidence type="ECO:0000256" key="1">
    <source>
        <dbReference type="SAM" id="Phobius"/>
    </source>
</evidence>
<dbReference type="PANTHER" id="PTHR31061:SF24">
    <property type="entry name" value="LD22376P"/>
    <property type="match status" value="1"/>
</dbReference>
<sequence>MSASHPISSKPQRLQSLDILRGITVAVMILVNNNGSGDDAYRTLMHSRWNGCTLADVVFPTFLFIVGTSLVFSFRARLSRGESRHSLMAHVVKRAAIIFLLGLLINTFPFFQMDMLRIYGVLQRIALCFLCASTLTLYTRVRTSAILFVAILCGYWALLRLVPVPGFGVPCHEIPFLDPVRNIVAWTDRHLLPARHLYRQSFYDPEGLLSTVSAIATTLLGVLTGHWLLSSKDLSIKARGLCLAAFACLASACLWSPWFPFNKRLWTSSYVLLTGGIALFVLAALYFLVDVRRLRSTWAWPAIVFGSNALTAYIFSELFASTLQSIHTMANGQSVNLSQAVFLFLAAHIHNPAIASLGYSVLFVLVCFLPVWVLYRKRIFLKV</sequence>
<feature type="transmembrane region" description="Helical" evidence="1">
    <location>
        <begin position="298"/>
        <end position="315"/>
    </location>
</feature>
<dbReference type="PANTHER" id="PTHR31061">
    <property type="entry name" value="LD22376P"/>
    <property type="match status" value="1"/>
</dbReference>
<dbReference type="Pfam" id="PF07786">
    <property type="entry name" value="HGSNAT_cat"/>
    <property type="match status" value="1"/>
</dbReference>
<feature type="transmembrane region" description="Helical" evidence="1">
    <location>
        <begin position="118"/>
        <end position="138"/>
    </location>
</feature>
<keyword evidence="3" id="KW-0808">Transferase</keyword>
<keyword evidence="4" id="KW-1185">Reference proteome</keyword>
<keyword evidence="1" id="KW-0472">Membrane</keyword>
<dbReference type="AlphaFoldDB" id="A0A7Y9PFB0"/>
<dbReference type="GO" id="GO:0016746">
    <property type="term" value="F:acyltransferase activity"/>
    <property type="evidence" value="ECO:0007669"/>
    <property type="project" value="UniProtKB-KW"/>
</dbReference>
<accession>A0A7Y9PFB0</accession>
<reference evidence="3 4" key="1">
    <citation type="submission" date="2020-07" db="EMBL/GenBank/DDBJ databases">
        <title>Genomic Encyclopedia of Type Strains, Phase IV (KMG-V): Genome sequencing to study the core and pangenomes of soil and plant-associated prokaryotes.</title>
        <authorList>
            <person name="Whitman W."/>
        </authorList>
    </citation>
    <scope>NUCLEOTIDE SEQUENCE [LARGE SCALE GENOMIC DNA]</scope>
    <source>
        <strain evidence="3 4">X4EP2</strain>
    </source>
</reference>
<dbReference type="RefSeq" id="WP_348640797.1">
    <property type="nucleotide sequence ID" value="NZ_JACCCW010000001.1"/>
</dbReference>
<protein>
    <submittedName>
        <fullName evidence="3">Putative acyltransferase</fullName>
    </submittedName>
</protein>